<evidence type="ECO:0000313" key="3">
    <source>
        <dbReference type="Proteomes" id="UP000178603"/>
    </source>
</evidence>
<reference evidence="2 3" key="1">
    <citation type="journal article" date="2016" name="Nat. Commun.">
        <title>Thousands of microbial genomes shed light on interconnected biogeochemical processes in an aquifer system.</title>
        <authorList>
            <person name="Anantharaman K."/>
            <person name="Brown C.T."/>
            <person name="Hug L.A."/>
            <person name="Sharon I."/>
            <person name="Castelle C.J."/>
            <person name="Probst A.J."/>
            <person name="Thomas B.C."/>
            <person name="Singh A."/>
            <person name="Wilkins M.J."/>
            <person name="Karaoz U."/>
            <person name="Brodie E.L."/>
            <person name="Williams K.H."/>
            <person name="Hubbard S.S."/>
            <person name="Banfield J.F."/>
        </authorList>
    </citation>
    <scope>NUCLEOTIDE SEQUENCE [LARGE SCALE GENOMIC DNA]</scope>
</reference>
<accession>A0A1F8AUZ8</accession>
<proteinExistence type="predicted"/>
<dbReference type="EMBL" id="MGGW01000005">
    <property type="protein sequence ID" value="OGM55078.1"/>
    <property type="molecule type" value="Genomic_DNA"/>
</dbReference>
<dbReference type="InterPro" id="IPR039564">
    <property type="entry name" value="Peptidase_C39-like"/>
</dbReference>
<feature type="domain" description="Peptidase C39-like" evidence="1">
    <location>
        <begin position="312"/>
        <end position="449"/>
    </location>
</feature>
<dbReference type="Gene3D" id="3.90.70.10">
    <property type="entry name" value="Cysteine proteinases"/>
    <property type="match status" value="1"/>
</dbReference>
<dbReference type="Proteomes" id="UP000178603">
    <property type="component" value="Unassembled WGS sequence"/>
</dbReference>
<dbReference type="Pfam" id="PF13529">
    <property type="entry name" value="Peptidase_C39_2"/>
    <property type="match status" value="1"/>
</dbReference>
<organism evidence="2 3">
    <name type="scientific">Candidatus Woesebacteria bacterium RIFCSPHIGHO2_12_FULL_41_24</name>
    <dbReference type="NCBI Taxonomy" id="1802510"/>
    <lineage>
        <taxon>Bacteria</taxon>
        <taxon>Candidatus Woeseibacteriota</taxon>
    </lineage>
</organism>
<evidence type="ECO:0000313" key="2">
    <source>
        <dbReference type="EMBL" id="OGM55078.1"/>
    </source>
</evidence>
<gene>
    <name evidence="2" type="ORF">A3E44_04120</name>
</gene>
<comment type="caution">
    <text evidence="2">The sequence shown here is derived from an EMBL/GenBank/DDBJ whole genome shotgun (WGS) entry which is preliminary data.</text>
</comment>
<name>A0A1F8AUZ8_9BACT</name>
<protein>
    <recommendedName>
        <fullName evidence="1">Peptidase C39-like domain-containing protein</fullName>
    </recommendedName>
</protein>
<sequence>MVSRILISFGFLVGVFFFLFSFSVVYASADSIVVSGYTPPRNRYGLAKPDGSPPNQFFMESFGLYSALLDPVNFSESGTVKCSVHYDPFVTYVSNGSLVDENGVKRFDVFFAGLIETNLSDEEATELAKFVNSGGILYISGENNTPYSGPAYNLLFEKLGINDRFDVVGVNPDGNLSISLAPENSTIVTNGPFTPVGSFKHDSYKMFNHVDTIPIVRTTSNNVIVAEKAFGAGYLSVTGATIYRDRFLGGTNMNYFLNLFALGCNRESMKILDVPSFKQGLFPYNNNSPAWEGEVYDDGDKQTLDCGDSMAECACALTSATMVAKYNGISLDADKVSVDPGTANIYFNKGSTQVGNTSVYRSFGYYNGSVRWNRLSDYSWLAYFNNKDDGVIQPKLELPNIESYDLTKVKSYIDQEVPVILKVTKPGFPVHWVVVKGYKGDELVINDPANADPSPGTYSTLSGLGYSVFSPSRMITYKQTNSDFSRFEVISREDVRILVTDSLGRRTGYDPETGEFVSEIPDSYYVFEEPYSDATGLNSYEPGNEGVYTLVIKTPDAGELNMQTFPQTGFDSSFTVFASSSEGDYLEQDFVVKAGSQDVYTFDYSPDPGETTLMELLDDFNRGYGKIGKNWKGETTQGDYRLIGDEVEVFGGPIYWKPGEFGVDQEAHVKLTRIDKKGHHSVLLKVQKNWKGGTVAVYYEALQKKVGIETYIKKRGWQTLAEFPMELVGGDTLGGRAMADGTVQAFVNGEVVGQAQAEEFFNNKGGSVGMWFMSTGWPHAILDDFKVGGNQ</sequence>
<evidence type="ECO:0000259" key="1">
    <source>
        <dbReference type="Pfam" id="PF13529"/>
    </source>
</evidence>
<dbReference type="AlphaFoldDB" id="A0A1F8AUZ8"/>